<name>A0ABQ7FAB3_9ACTN</name>
<dbReference type="SUPFAM" id="SSF56024">
    <property type="entry name" value="Phospholipase D/nuclease"/>
    <property type="match status" value="1"/>
</dbReference>
<dbReference type="NCBIfam" id="NF038319">
    <property type="entry name" value="DISARM_DrmC_I"/>
    <property type="match status" value="1"/>
</dbReference>
<gene>
    <name evidence="2" type="ORF">GCU69_28415</name>
</gene>
<dbReference type="Gene3D" id="3.30.870.10">
    <property type="entry name" value="Endonuclease Chain A"/>
    <property type="match status" value="1"/>
</dbReference>
<dbReference type="InterPro" id="IPR047955">
    <property type="entry name" value="DrmC-like"/>
</dbReference>
<organism evidence="2 3">
    <name type="scientific">Streptomyces lycii</name>
    <dbReference type="NCBI Taxonomy" id="2654337"/>
    <lineage>
        <taxon>Bacteria</taxon>
        <taxon>Bacillati</taxon>
        <taxon>Actinomycetota</taxon>
        <taxon>Actinomycetes</taxon>
        <taxon>Kitasatosporales</taxon>
        <taxon>Streptomycetaceae</taxon>
        <taxon>Streptomyces</taxon>
    </lineage>
</organism>
<dbReference type="EMBL" id="WHPN01000404">
    <property type="protein sequence ID" value="KAF4405717.1"/>
    <property type="molecule type" value="Genomic_DNA"/>
</dbReference>
<dbReference type="InterPro" id="IPR025202">
    <property type="entry name" value="PLD-like_dom"/>
</dbReference>
<evidence type="ECO:0000259" key="1">
    <source>
        <dbReference type="PROSITE" id="PS50035"/>
    </source>
</evidence>
<sequence length="253" mass="27744">MASSRPSADAEAARRLGQLLTGTEAREVADRLADGDTLTTALKVIAVGHRAEVRALLELTDPSAPSPSHLITLLRAIEGARSAPTLLTPLWTMPGPLAQSGPLTTSATQLVDSARCSVTCSTFNFQRTSGLWNSLRLIAQRPEIAVRVYLDTRAADRGQRSWSPTTTEVAEHMKPATILRTRKFDGDHVRNHAKFLAIDHRFLLVTSANFSWSAEHNNIEFGVLIDNPNLTDAVERELLRAEDSLYERVPTSL</sequence>
<feature type="domain" description="PLD phosphodiesterase" evidence="1">
    <location>
        <begin position="187"/>
        <end position="214"/>
    </location>
</feature>
<dbReference type="SMART" id="SM00155">
    <property type="entry name" value="PLDc"/>
    <property type="match status" value="1"/>
</dbReference>
<protein>
    <submittedName>
        <fullName evidence="2">Phospholipase</fullName>
    </submittedName>
</protein>
<proteinExistence type="predicted"/>
<comment type="caution">
    <text evidence="2">The sequence shown here is derived from an EMBL/GenBank/DDBJ whole genome shotgun (WGS) entry which is preliminary data.</text>
</comment>
<dbReference type="RefSeq" id="WP_156207554.1">
    <property type="nucleotide sequence ID" value="NZ_WHPN01000404.1"/>
</dbReference>
<evidence type="ECO:0000313" key="2">
    <source>
        <dbReference type="EMBL" id="KAF4405717.1"/>
    </source>
</evidence>
<dbReference type="PROSITE" id="PS50035">
    <property type="entry name" value="PLD"/>
    <property type="match status" value="1"/>
</dbReference>
<evidence type="ECO:0000313" key="3">
    <source>
        <dbReference type="Proteomes" id="UP000621266"/>
    </source>
</evidence>
<keyword evidence="3" id="KW-1185">Reference proteome</keyword>
<reference evidence="2 3" key="1">
    <citation type="submission" date="2019-10" db="EMBL/GenBank/DDBJ databases">
        <title>Streptomyces tenebrisbrunneis sp.nov., an endogenous actinomycete isolated from of Lycium ruthenicum.</title>
        <authorList>
            <person name="Ma L."/>
        </authorList>
    </citation>
    <scope>NUCLEOTIDE SEQUENCE [LARGE SCALE GENOMIC DNA]</scope>
    <source>
        <strain evidence="2 3">TRM 66187</strain>
    </source>
</reference>
<dbReference type="Pfam" id="PF13091">
    <property type="entry name" value="PLDc_2"/>
    <property type="match status" value="1"/>
</dbReference>
<accession>A0ABQ7FAB3</accession>
<dbReference type="InterPro" id="IPR001736">
    <property type="entry name" value="PLipase_D/transphosphatidylase"/>
</dbReference>
<dbReference type="Proteomes" id="UP000621266">
    <property type="component" value="Unassembled WGS sequence"/>
</dbReference>